<dbReference type="InterPro" id="IPR019576">
    <property type="entry name" value="Pyridoxamine_oxidase_dimer_C"/>
</dbReference>
<dbReference type="NCBIfam" id="NF004231">
    <property type="entry name" value="PRK05679.1"/>
    <property type="match status" value="1"/>
</dbReference>
<dbReference type="EMBL" id="BAAAPN010000035">
    <property type="protein sequence ID" value="GAA1756019.1"/>
    <property type="molecule type" value="Genomic_DNA"/>
</dbReference>
<evidence type="ECO:0000256" key="1">
    <source>
        <dbReference type="ARBA" id="ARBA00001917"/>
    </source>
</evidence>
<protein>
    <recommendedName>
        <fullName evidence="6">Pyridoxamine 5'-phosphate oxidase</fullName>
        <ecNumber evidence="6">1.4.3.5</ecNumber>
    </recommendedName>
</protein>
<comment type="cofactor">
    <cofactor evidence="1">
        <name>FMN</name>
        <dbReference type="ChEBI" id="CHEBI:58210"/>
    </cofactor>
</comment>
<name>A0ABN2KH35_9MICO</name>
<dbReference type="InterPro" id="IPR011576">
    <property type="entry name" value="Pyridox_Oxase_N"/>
</dbReference>
<evidence type="ECO:0000256" key="5">
    <source>
        <dbReference type="ARBA" id="ARBA00023002"/>
    </source>
</evidence>
<keyword evidence="3" id="KW-0285">Flavoprotein</keyword>
<dbReference type="PANTHER" id="PTHR10851">
    <property type="entry name" value="PYRIDOXINE-5-PHOSPHATE OXIDASE"/>
    <property type="match status" value="1"/>
</dbReference>
<dbReference type="Pfam" id="PF10590">
    <property type="entry name" value="PNP_phzG_C"/>
    <property type="match status" value="1"/>
</dbReference>
<evidence type="ECO:0000256" key="3">
    <source>
        <dbReference type="ARBA" id="ARBA00022630"/>
    </source>
</evidence>
<comment type="caution">
    <text evidence="9">The sequence shown here is derived from an EMBL/GenBank/DDBJ whole genome shotgun (WGS) entry which is preliminary data.</text>
</comment>
<evidence type="ECO:0000313" key="9">
    <source>
        <dbReference type="EMBL" id="GAA1756019.1"/>
    </source>
</evidence>
<dbReference type="EC" id="1.4.3.5" evidence="6"/>
<dbReference type="Gene3D" id="2.30.110.10">
    <property type="entry name" value="Electron Transport, Fmn-binding Protein, Chain A"/>
    <property type="match status" value="1"/>
</dbReference>
<sequence length="229" mass="24674">MAPDPLAPRISYTGDAVDIGGLADNPYAVASAWIDAAVARAAERGDVPEPTAMAVATVDAVGLPDVRTVLMRFLTPEGPGFVTNLDSAKGRQLAANPGVAATLTWPAMFRAIRFRGRAVELPDELVRDYFVTRPWGSRISAWASEQSAPIASRSALEARSAELAARWPDTGSPDDVPVPTRWGGYRIVPEEVEFWAGRPDRLHDRIVYARVAEGSLADAAAWAISRRQP</sequence>
<evidence type="ECO:0000256" key="6">
    <source>
        <dbReference type="NCBIfam" id="TIGR00558"/>
    </source>
</evidence>
<reference evidence="9 10" key="1">
    <citation type="journal article" date="2019" name="Int. J. Syst. Evol. Microbiol.">
        <title>The Global Catalogue of Microorganisms (GCM) 10K type strain sequencing project: providing services to taxonomists for standard genome sequencing and annotation.</title>
        <authorList>
            <consortium name="The Broad Institute Genomics Platform"/>
            <consortium name="The Broad Institute Genome Sequencing Center for Infectious Disease"/>
            <person name="Wu L."/>
            <person name="Ma J."/>
        </authorList>
    </citation>
    <scope>NUCLEOTIDE SEQUENCE [LARGE SCALE GENOMIC DNA]</scope>
    <source>
        <strain evidence="9 10">JCM 15591</strain>
    </source>
</reference>
<dbReference type="RefSeq" id="WP_344064219.1">
    <property type="nucleotide sequence ID" value="NZ_BAAAPN010000035.1"/>
</dbReference>
<evidence type="ECO:0000313" key="10">
    <source>
        <dbReference type="Proteomes" id="UP001501475"/>
    </source>
</evidence>
<dbReference type="InterPro" id="IPR000659">
    <property type="entry name" value="Pyridox_Oxase"/>
</dbReference>
<dbReference type="PIRSF" id="PIRSF000190">
    <property type="entry name" value="Pyd_amn-ph_oxd"/>
    <property type="match status" value="1"/>
</dbReference>
<dbReference type="SUPFAM" id="SSF50475">
    <property type="entry name" value="FMN-binding split barrel"/>
    <property type="match status" value="1"/>
</dbReference>
<proteinExistence type="inferred from homology"/>
<dbReference type="Proteomes" id="UP001501475">
    <property type="component" value="Unassembled WGS sequence"/>
</dbReference>
<evidence type="ECO:0000259" key="8">
    <source>
        <dbReference type="Pfam" id="PF10590"/>
    </source>
</evidence>
<gene>
    <name evidence="9" type="primary">pdxH</name>
    <name evidence="9" type="ORF">GCM10009810_14720</name>
</gene>
<keyword evidence="5" id="KW-0560">Oxidoreductase</keyword>
<dbReference type="NCBIfam" id="TIGR00558">
    <property type="entry name" value="pdxH"/>
    <property type="match status" value="1"/>
</dbReference>
<evidence type="ECO:0000259" key="7">
    <source>
        <dbReference type="Pfam" id="PF01243"/>
    </source>
</evidence>
<evidence type="ECO:0000256" key="4">
    <source>
        <dbReference type="ARBA" id="ARBA00022643"/>
    </source>
</evidence>
<dbReference type="PANTHER" id="PTHR10851:SF0">
    <property type="entry name" value="PYRIDOXINE-5'-PHOSPHATE OXIDASE"/>
    <property type="match status" value="1"/>
</dbReference>
<keyword evidence="10" id="KW-1185">Reference proteome</keyword>
<feature type="domain" description="Pyridoxamine 5'-phosphate oxidase N-terminal" evidence="7">
    <location>
        <begin position="47"/>
        <end position="163"/>
    </location>
</feature>
<dbReference type="PROSITE" id="PS01064">
    <property type="entry name" value="PYRIDOX_OXIDASE"/>
    <property type="match status" value="1"/>
</dbReference>
<evidence type="ECO:0000256" key="2">
    <source>
        <dbReference type="ARBA" id="ARBA00007301"/>
    </source>
</evidence>
<dbReference type="Pfam" id="PF01243">
    <property type="entry name" value="PNPOx_N"/>
    <property type="match status" value="1"/>
</dbReference>
<accession>A0ABN2KH35</accession>
<feature type="domain" description="Pyridoxine 5'-phosphate oxidase dimerisation C-terminal" evidence="8">
    <location>
        <begin position="182"/>
        <end position="229"/>
    </location>
</feature>
<organism evidence="9 10">
    <name type="scientific">Nostocoides vanveenii</name>
    <dbReference type="NCBI Taxonomy" id="330835"/>
    <lineage>
        <taxon>Bacteria</taxon>
        <taxon>Bacillati</taxon>
        <taxon>Actinomycetota</taxon>
        <taxon>Actinomycetes</taxon>
        <taxon>Micrococcales</taxon>
        <taxon>Intrasporangiaceae</taxon>
        <taxon>Nostocoides</taxon>
    </lineage>
</organism>
<comment type="similarity">
    <text evidence="2">Belongs to the pyridoxamine 5'-phosphate oxidase family.</text>
</comment>
<dbReference type="InterPro" id="IPR019740">
    <property type="entry name" value="Pyridox_Oxase_CS"/>
</dbReference>
<dbReference type="InterPro" id="IPR012349">
    <property type="entry name" value="Split_barrel_FMN-bd"/>
</dbReference>
<keyword evidence="4" id="KW-0288">FMN</keyword>